<feature type="transmembrane region" description="Helical" evidence="1">
    <location>
        <begin position="68"/>
        <end position="92"/>
    </location>
</feature>
<keyword evidence="1" id="KW-0812">Transmembrane</keyword>
<protein>
    <submittedName>
        <fullName evidence="2">Uncharacterized protein</fullName>
    </submittedName>
</protein>
<comment type="caution">
    <text evidence="2">The sequence shown here is derived from an EMBL/GenBank/DDBJ whole genome shotgun (WGS) entry which is preliminary data.</text>
</comment>
<sequence>MTSHNHSVPQLVPHSVPVPTAAPTASSPRWLTVVMRCDRWGSYWFVAVGFFFAPILLILAPWSFAVAIAWTLISLSGLWLGILGIFMAIGLAKVLRAGEEIPEEYWWSLLGKPPPASR</sequence>
<evidence type="ECO:0000256" key="1">
    <source>
        <dbReference type="SAM" id="Phobius"/>
    </source>
</evidence>
<keyword evidence="3" id="KW-1185">Reference proteome</keyword>
<keyword evidence="1" id="KW-1133">Transmembrane helix</keyword>
<keyword evidence="1" id="KW-0472">Membrane</keyword>
<gene>
    <name evidence="2" type="ORF">IDF66_10710</name>
</gene>
<proteinExistence type="predicted"/>
<reference evidence="2 3" key="1">
    <citation type="submission" date="2020-09" db="EMBL/GenBank/DDBJ databases">
        <title>Novel species in genus Gordonia.</title>
        <authorList>
            <person name="Zhang G."/>
        </authorList>
    </citation>
    <scope>NUCLEOTIDE SEQUENCE [LARGE SCALE GENOMIC DNA]</scope>
    <source>
        <strain evidence="2 3">ON-33</strain>
    </source>
</reference>
<evidence type="ECO:0000313" key="3">
    <source>
        <dbReference type="Proteomes" id="UP000602395"/>
    </source>
</evidence>
<accession>A0ABR7WB69</accession>
<feature type="transmembrane region" description="Helical" evidence="1">
    <location>
        <begin position="43"/>
        <end position="62"/>
    </location>
</feature>
<organism evidence="2 3">
    <name type="scientific">Gordonia hankookensis</name>
    <dbReference type="NCBI Taxonomy" id="589403"/>
    <lineage>
        <taxon>Bacteria</taxon>
        <taxon>Bacillati</taxon>
        <taxon>Actinomycetota</taxon>
        <taxon>Actinomycetes</taxon>
        <taxon>Mycobacteriales</taxon>
        <taxon>Gordoniaceae</taxon>
        <taxon>Gordonia</taxon>
    </lineage>
</organism>
<name>A0ABR7WB69_9ACTN</name>
<dbReference type="Proteomes" id="UP000602395">
    <property type="component" value="Unassembled WGS sequence"/>
</dbReference>
<dbReference type="RefSeq" id="WP_190266813.1">
    <property type="nucleotide sequence ID" value="NZ_BAABAD010000004.1"/>
</dbReference>
<evidence type="ECO:0000313" key="2">
    <source>
        <dbReference type="EMBL" id="MBD1320059.1"/>
    </source>
</evidence>
<dbReference type="EMBL" id="JACWMS010000002">
    <property type="protein sequence ID" value="MBD1320059.1"/>
    <property type="molecule type" value="Genomic_DNA"/>
</dbReference>